<dbReference type="EMBL" id="MU167232">
    <property type="protein sequence ID" value="KAG0148869.1"/>
    <property type="molecule type" value="Genomic_DNA"/>
</dbReference>
<sequence length="85" mass="9870">MPFPPLWEYLQFSHVPEVLIPDVITILQEHGIFSWTSFLKVHWLDPERLEKWGISYGIGMELIDNAPVYYEELLASAGVINSRLL</sequence>
<name>A0A9P6TEH9_9BASI</name>
<keyword evidence="2" id="KW-1185">Reference proteome</keyword>
<gene>
    <name evidence="1" type="ORF">CROQUDRAFT_654215</name>
</gene>
<reference evidence="1" key="1">
    <citation type="submission" date="2013-11" db="EMBL/GenBank/DDBJ databases">
        <title>Genome sequence of the fusiform rust pathogen reveals effectors for host alternation and coevolution with pine.</title>
        <authorList>
            <consortium name="DOE Joint Genome Institute"/>
            <person name="Smith K."/>
            <person name="Pendleton A."/>
            <person name="Kubisiak T."/>
            <person name="Anderson C."/>
            <person name="Salamov A."/>
            <person name="Aerts A."/>
            <person name="Riley R."/>
            <person name="Clum A."/>
            <person name="Lindquist E."/>
            <person name="Ence D."/>
            <person name="Campbell M."/>
            <person name="Kronenberg Z."/>
            <person name="Feau N."/>
            <person name="Dhillon B."/>
            <person name="Hamelin R."/>
            <person name="Burleigh J."/>
            <person name="Smith J."/>
            <person name="Yandell M."/>
            <person name="Nelson C."/>
            <person name="Grigoriev I."/>
            <person name="Davis J."/>
        </authorList>
    </citation>
    <scope>NUCLEOTIDE SEQUENCE</scope>
    <source>
        <strain evidence="1">G11</strain>
    </source>
</reference>
<comment type="caution">
    <text evidence="1">The sequence shown here is derived from an EMBL/GenBank/DDBJ whole genome shotgun (WGS) entry which is preliminary data.</text>
</comment>
<organism evidence="1 2">
    <name type="scientific">Cronartium quercuum f. sp. fusiforme G11</name>
    <dbReference type="NCBI Taxonomy" id="708437"/>
    <lineage>
        <taxon>Eukaryota</taxon>
        <taxon>Fungi</taxon>
        <taxon>Dikarya</taxon>
        <taxon>Basidiomycota</taxon>
        <taxon>Pucciniomycotina</taxon>
        <taxon>Pucciniomycetes</taxon>
        <taxon>Pucciniales</taxon>
        <taxon>Coleosporiaceae</taxon>
        <taxon>Cronartium</taxon>
    </lineage>
</organism>
<evidence type="ECO:0000313" key="2">
    <source>
        <dbReference type="Proteomes" id="UP000886653"/>
    </source>
</evidence>
<dbReference type="AlphaFoldDB" id="A0A9P6TEH9"/>
<evidence type="ECO:0000313" key="1">
    <source>
        <dbReference type="EMBL" id="KAG0148869.1"/>
    </source>
</evidence>
<accession>A0A9P6TEH9</accession>
<proteinExistence type="predicted"/>
<protein>
    <submittedName>
        <fullName evidence="1">Uncharacterized protein</fullName>
    </submittedName>
</protein>
<dbReference type="Proteomes" id="UP000886653">
    <property type="component" value="Unassembled WGS sequence"/>
</dbReference>